<dbReference type="InterPro" id="IPR025659">
    <property type="entry name" value="Tubby-like_C"/>
</dbReference>
<dbReference type="Gene3D" id="2.40.160.200">
    <property type="entry name" value="LURP1-related"/>
    <property type="match status" value="1"/>
</dbReference>
<dbReference type="PANTHER" id="PTHR31087">
    <property type="match status" value="1"/>
</dbReference>
<dbReference type="InterPro" id="IPR007612">
    <property type="entry name" value="LOR"/>
</dbReference>
<dbReference type="AlphaFoldDB" id="A0AAV3PWD3"/>
<organism evidence="2 3">
    <name type="scientific">Lithospermum erythrorhizon</name>
    <name type="common">Purple gromwell</name>
    <name type="synonym">Lithospermum officinale var. erythrorhizon</name>
    <dbReference type="NCBI Taxonomy" id="34254"/>
    <lineage>
        <taxon>Eukaryota</taxon>
        <taxon>Viridiplantae</taxon>
        <taxon>Streptophyta</taxon>
        <taxon>Embryophyta</taxon>
        <taxon>Tracheophyta</taxon>
        <taxon>Spermatophyta</taxon>
        <taxon>Magnoliopsida</taxon>
        <taxon>eudicotyledons</taxon>
        <taxon>Gunneridae</taxon>
        <taxon>Pentapetalae</taxon>
        <taxon>asterids</taxon>
        <taxon>lamiids</taxon>
        <taxon>Boraginales</taxon>
        <taxon>Boraginaceae</taxon>
        <taxon>Boraginoideae</taxon>
        <taxon>Lithospermeae</taxon>
        <taxon>Lithospermum</taxon>
    </lineage>
</organism>
<reference evidence="2 3" key="1">
    <citation type="submission" date="2024-01" db="EMBL/GenBank/DDBJ databases">
        <title>The complete chloroplast genome sequence of Lithospermum erythrorhizon: insights into the phylogenetic relationship among Boraginaceae species and the maternal lineages of purple gromwells.</title>
        <authorList>
            <person name="Okada T."/>
            <person name="Watanabe K."/>
        </authorList>
    </citation>
    <scope>NUCLEOTIDE SEQUENCE [LARGE SCALE GENOMIC DNA]</scope>
</reference>
<evidence type="ECO:0000313" key="2">
    <source>
        <dbReference type="EMBL" id="GAA0154533.1"/>
    </source>
</evidence>
<evidence type="ECO:0000256" key="1">
    <source>
        <dbReference type="ARBA" id="ARBA00005437"/>
    </source>
</evidence>
<proteinExistence type="inferred from homology"/>
<dbReference type="PANTHER" id="PTHR31087:SF14">
    <property type="entry name" value="PROTEIN LURP-ONE-RELATED 17"/>
    <property type="match status" value="1"/>
</dbReference>
<accession>A0AAV3PWD3</accession>
<keyword evidence="3" id="KW-1185">Reference proteome</keyword>
<gene>
    <name evidence="2" type="ORF">LIER_12484</name>
</gene>
<protein>
    <recommendedName>
        <fullName evidence="4">Protein LURP-one-related 17</fullName>
    </recommendedName>
</protein>
<evidence type="ECO:0008006" key="4">
    <source>
        <dbReference type="Google" id="ProtNLM"/>
    </source>
</evidence>
<sequence length="225" mass="25875">MLRFLKLSIFKRCRVDNEHHHYHHKVEENKDMTNNNNIIISACKSLTVWRKSLLVSCQGFTVFGSDGNLAYRVDSYIKHPNEIVLMDGYGKPIVTVSRNKRLGLNESWFIYEGEAKDSSSSSKKPIFNVQRHAHILLQNNLNTLAYVYKGVSDERHYAYVIEGSYRNRSCKVLDEERRVVVEIKKKQDTTKGVSYGSQVFLLIVSPSFDSGFAMGIILLLDQMFS</sequence>
<dbReference type="InterPro" id="IPR038595">
    <property type="entry name" value="LOR_sf"/>
</dbReference>
<comment type="caution">
    <text evidence="2">The sequence shown here is derived from an EMBL/GenBank/DDBJ whole genome shotgun (WGS) entry which is preliminary data.</text>
</comment>
<comment type="similarity">
    <text evidence="1">Belongs to the LOR family.</text>
</comment>
<evidence type="ECO:0000313" key="3">
    <source>
        <dbReference type="Proteomes" id="UP001454036"/>
    </source>
</evidence>
<dbReference type="SUPFAM" id="SSF54518">
    <property type="entry name" value="Tubby C-terminal domain-like"/>
    <property type="match status" value="1"/>
</dbReference>
<name>A0AAV3PWD3_LITER</name>
<dbReference type="Proteomes" id="UP001454036">
    <property type="component" value="Unassembled WGS sequence"/>
</dbReference>
<dbReference type="Pfam" id="PF04525">
    <property type="entry name" value="LOR"/>
    <property type="match status" value="1"/>
</dbReference>
<dbReference type="EMBL" id="BAABME010002416">
    <property type="protein sequence ID" value="GAA0154533.1"/>
    <property type="molecule type" value="Genomic_DNA"/>
</dbReference>